<dbReference type="PANTHER" id="PTHR13164">
    <property type="entry name" value="CALICYLIN BINDING PROTEIN"/>
    <property type="match status" value="1"/>
</dbReference>
<reference evidence="10 11" key="1">
    <citation type="journal article" date="2017" name="G3 (Bethesda)">
        <title>The Physical Genome Mapping of Anopheles albimanus Corrected Scaffold Misassemblies and Identified Interarm Rearrangements in Genus Anopheles.</title>
        <authorList>
            <person name="Artemov G.N."/>
            <person name="Peery A.N."/>
            <person name="Jiang X."/>
            <person name="Tu Z."/>
            <person name="Stegniy V.N."/>
            <person name="Sharakhova M.V."/>
            <person name="Sharakhov I.V."/>
        </authorList>
    </citation>
    <scope>NUCLEOTIDE SEQUENCE [LARGE SCALE GENOMIC DNA]</scope>
    <source>
        <strain evidence="10 11">ALBI9_A</strain>
    </source>
</reference>
<dbReference type="GeneID" id="118459722"/>
<dbReference type="Proteomes" id="UP000069272">
    <property type="component" value="Chromosome 2R"/>
</dbReference>
<dbReference type="GO" id="GO:0005634">
    <property type="term" value="C:nucleus"/>
    <property type="evidence" value="ECO:0007669"/>
    <property type="project" value="UniProtKB-SubCell"/>
</dbReference>
<dbReference type="InterPro" id="IPR015120">
    <property type="entry name" value="Siah-Interact_N"/>
</dbReference>
<dbReference type="GO" id="GO:0007507">
    <property type="term" value="P:heart development"/>
    <property type="evidence" value="ECO:0007669"/>
    <property type="project" value="TreeGrafter"/>
</dbReference>
<keyword evidence="4" id="KW-0963">Cytoplasm</keyword>
<comment type="function">
    <text evidence="9">May be involved in calcium-dependent ubiquitination and subsequent proteasomal degradation of target proteins. Probably serves as a molecular bridge in ubiquitin E3 complexes. Participates in the ubiquitin-mediated degradation of beta-catenin (CTNNB1).</text>
</comment>
<keyword evidence="6" id="KW-0833">Ubl conjugation pathway</keyword>
<dbReference type="InterPro" id="IPR008978">
    <property type="entry name" value="HSP20-like_chaperone"/>
</dbReference>
<dbReference type="InterPro" id="IPR007699">
    <property type="entry name" value="SGS_dom"/>
</dbReference>
<keyword evidence="5" id="KW-0597">Phosphoprotein</keyword>
<evidence type="ECO:0000256" key="7">
    <source>
        <dbReference type="ARBA" id="ARBA00022990"/>
    </source>
</evidence>
<dbReference type="Gene3D" id="2.60.40.790">
    <property type="match status" value="1"/>
</dbReference>
<dbReference type="Pfam" id="PF04969">
    <property type="entry name" value="CS"/>
    <property type="match status" value="1"/>
</dbReference>
<dbReference type="STRING" id="7167.A0A182F7Z1"/>
<dbReference type="GO" id="GO:0031625">
    <property type="term" value="F:ubiquitin protein ligase binding"/>
    <property type="evidence" value="ECO:0007669"/>
    <property type="project" value="InterPro"/>
</dbReference>
<organism evidence="10 11">
    <name type="scientific">Anopheles albimanus</name>
    <name type="common">New world malaria mosquito</name>
    <dbReference type="NCBI Taxonomy" id="7167"/>
    <lineage>
        <taxon>Eukaryota</taxon>
        <taxon>Metazoa</taxon>
        <taxon>Ecdysozoa</taxon>
        <taxon>Arthropoda</taxon>
        <taxon>Hexapoda</taxon>
        <taxon>Insecta</taxon>
        <taxon>Pterygota</taxon>
        <taxon>Neoptera</taxon>
        <taxon>Endopterygota</taxon>
        <taxon>Diptera</taxon>
        <taxon>Nematocera</taxon>
        <taxon>Culicoidea</taxon>
        <taxon>Culicidae</taxon>
        <taxon>Anophelinae</taxon>
        <taxon>Anopheles</taxon>
    </lineage>
</organism>
<dbReference type="AlphaFoldDB" id="A0A182F7Z1"/>
<evidence type="ECO:0000256" key="8">
    <source>
        <dbReference type="ARBA" id="ARBA00023242"/>
    </source>
</evidence>
<dbReference type="GO" id="GO:0015631">
    <property type="term" value="F:tubulin binding"/>
    <property type="evidence" value="ECO:0007669"/>
    <property type="project" value="InterPro"/>
</dbReference>
<evidence type="ECO:0000256" key="4">
    <source>
        <dbReference type="ARBA" id="ARBA00022490"/>
    </source>
</evidence>
<evidence type="ECO:0000256" key="5">
    <source>
        <dbReference type="ARBA" id="ARBA00022553"/>
    </source>
</evidence>
<keyword evidence="11" id="KW-1185">Reference proteome</keyword>
<dbReference type="FunFam" id="2.60.40.790:FF:000006">
    <property type="entry name" value="calcyclin-binding protein-like"/>
    <property type="match status" value="1"/>
</dbReference>
<keyword evidence="8" id="KW-0539">Nucleus</keyword>
<protein>
    <recommendedName>
        <fullName evidence="3">Calcyclin-binding protein</fullName>
    </recommendedName>
</protein>
<comment type="subcellular location">
    <subcellularLocation>
        <location evidence="2">Cytoplasm</location>
    </subcellularLocation>
    <subcellularLocation>
        <location evidence="1">Nucleus</location>
    </subcellularLocation>
</comment>
<accession>A0A182F7Z1</accession>
<evidence type="ECO:0000313" key="11">
    <source>
        <dbReference type="Proteomes" id="UP000069272"/>
    </source>
</evidence>
<dbReference type="VEuPathDB" id="VectorBase:AALB002613"/>
<dbReference type="Pfam" id="PF09032">
    <property type="entry name" value="Siah-Interact_N"/>
    <property type="match status" value="1"/>
</dbReference>
<evidence type="ECO:0000313" key="10">
    <source>
        <dbReference type="EnsemblMetazoa" id="AALB002613-PA"/>
    </source>
</evidence>
<dbReference type="InterPro" id="IPR052289">
    <property type="entry name" value="Calcyclin-binding_UBL-bridge"/>
</dbReference>
<evidence type="ECO:0000256" key="1">
    <source>
        <dbReference type="ARBA" id="ARBA00004123"/>
    </source>
</evidence>
<sequence>MSREAIDNLTLDLEEMRKLAASAQRSRVQQMLAIDVRKLETDIQRQRDLLAAQASSEQSVTRPVQQTPVSAPGDIRRYQVELKEYAWDQSDKFIKIFVTVNGVQQVPEDNVNVEFTENSFQLVISDLNNKDYIFVVNHLLNPIDVEKSYRRVKSDMVAIYLAKQGPAKWAHLTLTAKRLQDLKDERLSDTKKVSNDGDPSAGLMNIMQQLYETGDPETKRMINKAWHESQTKQKAPTLD</sequence>
<dbReference type="InterPro" id="IPR037201">
    <property type="entry name" value="CacyBP_N"/>
</dbReference>
<dbReference type="GO" id="GO:0005737">
    <property type="term" value="C:cytoplasm"/>
    <property type="evidence" value="ECO:0007669"/>
    <property type="project" value="UniProtKB-SubCell"/>
</dbReference>
<dbReference type="EnsemblMetazoa" id="AALB002613-RA">
    <property type="protein sequence ID" value="AALB002613-PA"/>
    <property type="gene ID" value="AALB002613"/>
</dbReference>
<keyword evidence="7" id="KW-0007">Acetylation</keyword>
<evidence type="ECO:0000256" key="9">
    <source>
        <dbReference type="ARBA" id="ARBA00025145"/>
    </source>
</evidence>
<dbReference type="VEuPathDB" id="VectorBase:AALB20_027093"/>
<dbReference type="KEGG" id="aali:118459722"/>
<dbReference type="InterPro" id="IPR037893">
    <property type="entry name" value="CS_CacyBP"/>
</dbReference>
<reference evidence="10" key="2">
    <citation type="submission" date="2022-08" db="UniProtKB">
        <authorList>
            <consortium name="EnsemblMetazoa"/>
        </authorList>
    </citation>
    <scope>IDENTIFICATION</scope>
    <source>
        <strain evidence="10">STECLA/ALBI9_A</strain>
    </source>
</reference>
<dbReference type="PROSITE" id="PS51203">
    <property type="entry name" value="CS"/>
    <property type="match status" value="1"/>
</dbReference>
<dbReference type="Gene3D" id="4.10.860.10">
    <property type="entry name" value="UVR domain"/>
    <property type="match status" value="1"/>
</dbReference>
<evidence type="ECO:0000256" key="2">
    <source>
        <dbReference type="ARBA" id="ARBA00004496"/>
    </source>
</evidence>
<dbReference type="RefSeq" id="XP_035779288.1">
    <property type="nucleotide sequence ID" value="XM_035923395.1"/>
</dbReference>
<dbReference type="SUPFAM" id="SSF140106">
    <property type="entry name" value="Calcyclin-binding protein-like"/>
    <property type="match status" value="1"/>
</dbReference>
<dbReference type="SUPFAM" id="SSF49764">
    <property type="entry name" value="HSP20-like chaperones"/>
    <property type="match status" value="1"/>
</dbReference>
<evidence type="ECO:0000256" key="3">
    <source>
        <dbReference type="ARBA" id="ARBA00015702"/>
    </source>
</evidence>
<dbReference type="PROSITE" id="PS51048">
    <property type="entry name" value="SGS"/>
    <property type="match status" value="1"/>
</dbReference>
<proteinExistence type="predicted"/>
<evidence type="ECO:0000256" key="6">
    <source>
        <dbReference type="ARBA" id="ARBA00022786"/>
    </source>
</evidence>
<dbReference type="GO" id="GO:0044548">
    <property type="term" value="F:S100 protein binding"/>
    <property type="evidence" value="ECO:0007669"/>
    <property type="project" value="InterPro"/>
</dbReference>
<dbReference type="CDD" id="cd06468">
    <property type="entry name" value="p23_CacyBP"/>
    <property type="match status" value="1"/>
</dbReference>
<name>A0A182F7Z1_ANOAL</name>
<dbReference type="InterPro" id="IPR007052">
    <property type="entry name" value="CS_dom"/>
</dbReference>
<dbReference type="PANTHER" id="PTHR13164:SF3">
    <property type="entry name" value="CALCYCLIN-BINDING PROTEIN"/>
    <property type="match status" value="1"/>
</dbReference>
<dbReference type="OrthoDB" id="164025at2759"/>